<accession>W7J938</accession>
<feature type="binding site" evidence="13">
    <location>
        <position position="212"/>
    </location>
    <ligand>
        <name>NAD(+)</name>
        <dbReference type="ChEBI" id="CHEBI:57540"/>
    </ligand>
</feature>
<organism evidence="16 17">
    <name type="scientific">Actinokineospora spheciospongiae</name>
    <dbReference type="NCBI Taxonomy" id="909613"/>
    <lineage>
        <taxon>Bacteria</taxon>
        <taxon>Bacillati</taxon>
        <taxon>Actinomycetota</taxon>
        <taxon>Actinomycetes</taxon>
        <taxon>Pseudonocardiales</taxon>
        <taxon>Pseudonocardiaceae</taxon>
        <taxon>Actinokineospora</taxon>
    </lineage>
</organism>
<dbReference type="OrthoDB" id="502334at2"/>
<reference evidence="16 17" key="1">
    <citation type="journal article" date="2014" name="Genome Announc.">
        <title>Draft Genome Sequence of the Antitrypanosomally Active Sponge-Associated Bacterium Actinokineospora sp. Strain EG49.</title>
        <authorList>
            <person name="Harjes J."/>
            <person name="Ryu T."/>
            <person name="Abdelmohsen U.R."/>
            <person name="Moitinho-Silva L."/>
            <person name="Horn H."/>
            <person name="Ravasi T."/>
            <person name="Hentschel U."/>
        </authorList>
    </citation>
    <scope>NUCLEOTIDE SEQUENCE [LARGE SCALE GENOMIC DNA]</scope>
    <source>
        <strain evidence="16 17">EG49</strain>
    </source>
</reference>
<feature type="active site" description="Proton donor" evidence="12">
    <location>
        <position position="96"/>
    </location>
</feature>
<evidence type="ECO:0000256" key="7">
    <source>
        <dbReference type="ARBA" id="ARBA00023002"/>
    </source>
</evidence>
<dbReference type="GO" id="GO:0005737">
    <property type="term" value="C:cytoplasm"/>
    <property type="evidence" value="ECO:0007669"/>
    <property type="project" value="TreeGrafter"/>
</dbReference>
<dbReference type="PATRIC" id="fig|909613.9.peg.2151"/>
<evidence type="ECO:0000313" key="17">
    <source>
        <dbReference type="Proteomes" id="UP000019277"/>
    </source>
</evidence>
<dbReference type="AlphaFoldDB" id="W7J938"/>
<dbReference type="CDD" id="cd12188">
    <property type="entry name" value="SDH"/>
    <property type="match status" value="1"/>
</dbReference>
<keyword evidence="7 16" id="KW-0560">Oxidoreductase</keyword>
<keyword evidence="17" id="KW-1185">Reference proteome</keyword>
<dbReference type="GO" id="GO:0019878">
    <property type="term" value="P:lysine biosynthetic process via aminoadipic acid"/>
    <property type="evidence" value="ECO:0007669"/>
    <property type="project" value="UniProtKB-UniPathway"/>
</dbReference>
<protein>
    <recommendedName>
        <fullName evidence="5">Saccharopine dehydrogenase [NAD(+), L-lysine-forming]</fullName>
        <ecNumber evidence="4">1.5.1.7</ecNumber>
    </recommendedName>
    <alternativeName>
        <fullName evidence="10">Lysine--2-oxoglutarate reductase</fullName>
    </alternativeName>
</protein>
<dbReference type="InterPro" id="IPR007698">
    <property type="entry name" value="AlaDH/PNT_NAD(H)-bd"/>
</dbReference>
<dbReference type="EC" id="1.5.1.7" evidence="4"/>
<feature type="active site" description="Proton acceptor" evidence="12">
    <location>
        <position position="78"/>
    </location>
</feature>
<dbReference type="Proteomes" id="UP000019277">
    <property type="component" value="Unassembled WGS sequence"/>
</dbReference>
<evidence type="ECO:0000259" key="15">
    <source>
        <dbReference type="SMART" id="SM01003"/>
    </source>
</evidence>
<dbReference type="UniPathway" id="UPA00033">
    <property type="reaction ID" value="UER00034"/>
</dbReference>
<evidence type="ECO:0000256" key="4">
    <source>
        <dbReference type="ARBA" id="ARBA00012847"/>
    </source>
</evidence>
<dbReference type="SUPFAM" id="SSF52283">
    <property type="entry name" value="Formate/glycerate dehydrogenase catalytic domain-like"/>
    <property type="match status" value="1"/>
</dbReference>
<comment type="caution">
    <text evidence="16">The sequence shown here is derived from an EMBL/GenBank/DDBJ whole genome shotgun (WGS) entry which is preliminary data.</text>
</comment>
<dbReference type="PANTHER" id="PTHR11133">
    <property type="entry name" value="SACCHAROPINE DEHYDROGENASE"/>
    <property type="match status" value="1"/>
</dbReference>
<proteinExistence type="inferred from homology"/>
<evidence type="ECO:0000313" key="16">
    <source>
        <dbReference type="EMBL" id="EWC62549.1"/>
    </source>
</evidence>
<feature type="binding site" evidence="13">
    <location>
        <position position="208"/>
    </location>
    <ligand>
        <name>NAD(+)</name>
        <dbReference type="ChEBI" id="CHEBI:57540"/>
    </ligand>
</feature>
<dbReference type="PIRSF" id="PIRSF018250">
    <property type="entry name" value="Saccharopine_DH_Lys"/>
    <property type="match status" value="1"/>
</dbReference>
<dbReference type="STRING" id="909613.UO65_2139"/>
<evidence type="ECO:0000256" key="5">
    <source>
        <dbReference type="ARBA" id="ARBA00021221"/>
    </source>
</evidence>
<dbReference type="InterPro" id="IPR027281">
    <property type="entry name" value="Lys1"/>
</dbReference>
<sequence length="342" mass="36500">MGDALWLWVRSEVRETERRVAVVPADARRLVEAGVRVTVEESPRRVFGVEEYAAAGCEVVGAGSWVDAPGGVVVLGLKELPGEPAALRHRHVYFGHAYKGQGGAAELVGRFAAGGGALLDLEYLTDEHGRRLAAFGYWAGYVGAALAVLAARGELEAPLRPTTRAALDESIRAERDPTTALVVGALGRSGRGAVDALAVAGISATAWDVAETAELDKAALLDHDILVNAVLTSTPVPPFVTDADLDRARRRLRVISDVTCDVTSDCNVLPVYDRITDWDEPARGLRRDNPVDVIAIDNLPSLLPREASTAFSADLTPQLLDFDGDPWERARGHFDAAVADLG</sequence>
<evidence type="ECO:0000259" key="14">
    <source>
        <dbReference type="SMART" id="SM01002"/>
    </source>
</evidence>
<evidence type="ECO:0000256" key="9">
    <source>
        <dbReference type="ARBA" id="ARBA00023157"/>
    </source>
</evidence>
<evidence type="ECO:0000256" key="1">
    <source>
        <dbReference type="ARBA" id="ARBA00004884"/>
    </source>
</evidence>
<evidence type="ECO:0000256" key="10">
    <source>
        <dbReference type="ARBA" id="ARBA00033228"/>
    </source>
</evidence>
<comment type="catalytic activity">
    <reaction evidence="11">
        <text>L-saccharopine + NAD(+) + H2O = L-lysine + 2-oxoglutarate + NADH + H(+)</text>
        <dbReference type="Rhea" id="RHEA:12440"/>
        <dbReference type="ChEBI" id="CHEBI:15377"/>
        <dbReference type="ChEBI" id="CHEBI:15378"/>
        <dbReference type="ChEBI" id="CHEBI:16810"/>
        <dbReference type="ChEBI" id="CHEBI:32551"/>
        <dbReference type="ChEBI" id="CHEBI:57540"/>
        <dbReference type="ChEBI" id="CHEBI:57945"/>
        <dbReference type="ChEBI" id="CHEBI:57951"/>
        <dbReference type="EC" id="1.5.1.7"/>
    </reaction>
</comment>
<evidence type="ECO:0000256" key="13">
    <source>
        <dbReference type="PIRSR" id="PIRSR018250-3"/>
    </source>
</evidence>
<comment type="subunit">
    <text evidence="3">Monomer.</text>
</comment>
<feature type="binding site" evidence="13">
    <location>
        <begin position="187"/>
        <end position="188"/>
    </location>
    <ligand>
        <name>NAD(+)</name>
        <dbReference type="ChEBI" id="CHEBI:57540"/>
    </ligand>
</feature>
<feature type="domain" description="Alanine dehydrogenase/pyridine nucleotide transhydrogenase NAD(H)-binding" evidence="14">
    <location>
        <begin position="167"/>
        <end position="295"/>
    </location>
</feature>
<evidence type="ECO:0000256" key="2">
    <source>
        <dbReference type="ARBA" id="ARBA00005689"/>
    </source>
</evidence>
<gene>
    <name evidence="16" type="ORF">UO65_2139</name>
</gene>
<evidence type="ECO:0000256" key="12">
    <source>
        <dbReference type="PIRSR" id="PIRSR018250-1"/>
    </source>
</evidence>
<dbReference type="SUPFAM" id="SSF51735">
    <property type="entry name" value="NAD(P)-binding Rossmann-fold domains"/>
    <property type="match status" value="1"/>
</dbReference>
<evidence type="ECO:0000256" key="8">
    <source>
        <dbReference type="ARBA" id="ARBA00023027"/>
    </source>
</evidence>
<dbReference type="eggNOG" id="COG0686">
    <property type="taxonomic scope" value="Bacteria"/>
</dbReference>
<evidence type="ECO:0000256" key="6">
    <source>
        <dbReference type="ARBA" id="ARBA00022605"/>
    </source>
</evidence>
<dbReference type="Gene3D" id="3.40.50.720">
    <property type="entry name" value="NAD(P)-binding Rossmann-like Domain"/>
    <property type="match status" value="1"/>
</dbReference>
<evidence type="ECO:0000256" key="11">
    <source>
        <dbReference type="ARBA" id="ARBA00047860"/>
    </source>
</evidence>
<dbReference type="EMBL" id="AYXG01000076">
    <property type="protein sequence ID" value="EWC62549.1"/>
    <property type="molecule type" value="Genomic_DNA"/>
</dbReference>
<dbReference type="InterPro" id="IPR036291">
    <property type="entry name" value="NAD(P)-bd_dom_sf"/>
</dbReference>
<evidence type="ECO:0000256" key="3">
    <source>
        <dbReference type="ARBA" id="ARBA00011245"/>
    </source>
</evidence>
<name>W7J938_9PSEU</name>
<dbReference type="PANTHER" id="PTHR11133:SF23">
    <property type="entry name" value="SACCHAROPINE DEHYDROGENASE [NAD(+), L-LYSINE-FORMING]"/>
    <property type="match status" value="1"/>
</dbReference>
<dbReference type="Pfam" id="PF05222">
    <property type="entry name" value="AlaDh_PNT_N"/>
    <property type="match status" value="1"/>
</dbReference>
<comment type="similarity">
    <text evidence="2">Belongs to the AlaDH/PNT family.</text>
</comment>
<feature type="domain" description="Alanine dehydrogenase/pyridine nucleotide transhydrogenase N-terminal" evidence="15">
    <location>
        <begin position="8"/>
        <end position="142"/>
    </location>
</feature>
<dbReference type="SMART" id="SM01003">
    <property type="entry name" value="AlaDh_PNT_N"/>
    <property type="match status" value="1"/>
</dbReference>
<feature type="binding site" evidence="13">
    <location>
        <position position="130"/>
    </location>
    <ligand>
        <name>NAD(+)</name>
        <dbReference type="ChEBI" id="CHEBI:57540"/>
    </ligand>
</feature>
<comment type="pathway">
    <text evidence="1">Amino-acid biosynthesis; L-lysine biosynthesis via AAA pathway; L-lysine from L-alpha-aminoadipate (fungal route): step 3/3.</text>
</comment>
<feature type="binding site" evidence="13">
    <location>
        <begin position="296"/>
        <end position="299"/>
    </location>
    <ligand>
        <name>NAD(+)</name>
        <dbReference type="ChEBI" id="CHEBI:57540"/>
    </ligand>
</feature>
<dbReference type="SMART" id="SM01002">
    <property type="entry name" value="AlaDh_PNT_C"/>
    <property type="match status" value="1"/>
</dbReference>
<keyword evidence="8 13" id="KW-0520">NAD</keyword>
<dbReference type="InterPro" id="IPR007886">
    <property type="entry name" value="AlaDH/PNT_N"/>
</dbReference>
<feature type="binding site" evidence="13">
    <location>
        <position position="258"/>
    </location>
    <ligand>
        <name>NAD(+)</name>
        <dbReference type="ChEBI" id="CHEBI:57540"/>
    </ligand>
</feature>
<dbReference type="GO" id="GO:0004754">
    <property type="term" value="F:saccharopine dehydrogenase (NAD+, L-lysine-forming) activity"/>
    <property type="evidence" value="ECO:0007669"/>
    <property type="project" value="UniProtKB-EC"/>
</dbReference>
<dbReference type="RefSeq" id="WP_035281151.1">
    <property type="nucleotide sequence ID" value="NZ_AYXG01000076.1"/>
</dbReference>
<dbReference type="InterPro" id="IPR051168">
    <property type="entry name" value="AASS"/>
</dbReference>
<keyword evidence="9" id="KW-1015">Disulfide bond</keyword>
<keyword evidence="6" id="KW-0028">Amino-acid biosynthesis</keyword>